<sequence length="162" mass="18289">MPLRRTPPPANPAVVVDVGSATQLDVSLTRHLCDSEPELATKSMEGLDREPCNVTHRLKRRRGSSSEQLNEFMTEVKNMFMELRAHQSSQDSKMEKISSAMDEIKAQNLAMQSSVEFIANRAVTNLISAEDERLEVMNEDSDDSDRNDDGGRTGHHNRPRFY</sequence>
<evidence type="ECO:0000313" key="2">
    <source>
        <dbReference type="Proteomes" id="UP001064048"/>
    </source>
</evidence>
<dbReference type="Proteomes" id="UP001064048">
    <property type="component" value="Chromosome 6"/>
</dbReference>
<comment type="caution">
    <text evidence="1">The sequence shown here is derived from an EMBL/GenBank/DDBJ whole genome shotgun (WGS) entry which is preliminary data.</text>
</comment>
<protein>
    <submittedName>
        <fullName evidence="1">Uncharacterized protein</fullName>
    </submittedName>
</protein>
<accession>A0ACC0KI40</accession>
<reference evidence="1 2" key="1">
    <citation type="journal article" date="2022" name="Genome Biol. Evol.">
        <title>The Spruce Budworm Genome: Reconstructing the Evolutionary History of Antifreeze Proteins.</title>
        <authorList>
            <person name="Beliveau C."/>
            <person name="Gagne P."/>
            <person name="Picq S."/>
            <person name="Vernygora O."/>
            <person name="Keeling C.I."/>
            <person name="Pinkney K."/>
            <person name="Doucet D."/>
            <person name="Wen F."/>
            <person name="Johnston J.S."/>
            <person name="Maaroufi H."/>
            <person name="Boyle B."/>
            <person name="Laroche J."/>
            <person name="Dewar K."/>
            <person name="Juretic N."/>
            <person name="Blackburn G."/>
            <person name="Nisole A."/>
            <person name="Brunet B."/>
            <person name="Brandao M."/>
            <person name="Lumley L."/>
            <person name="Duan J."/>
            <person name="Quan G."/>
            <person name="Lucarotti C.J."/>
            <person name="Roe A.D."/>
            <person name="Sperling F.A.H."/>
            <person name="Levesque R.C."/>
            <person name="Cusson M."/>
        </authorList>
    </citation>
    <scope>NUCLEOTIDE SEQUENCE [LARGE SCALE GENOMIC DNA]</scope>
    <source>
        <strain evidence="1">Glfc:IPQL:Cfum</strain>
    </source>
</reference>
<keyword evidence="2" id="KW-1185">Reference proteome</keyword>
<gene>
    <name evidence="1" type="ORF">MSG28_004189</name>
</gene>
<proteinExistence type="predicted"/>
<evidence type="ECO:0000313" key="1">
    <source>
        <dbReference type="EMBL" id="KAI8436078.1"/>
    </source>
</evidence>
<name>A0ACC0KI40_CHOFU</name>
<dbReference type="EMBL" id="CM046106">
    <property type="protein sequence ID" value="KAI8436078.1"/>
    <property type="molecule type" value="Genomic_DNA"/>
</dbReference>
<organism evidence="1 2">
    <name type="scientific">Choristoneura fumiferana</name>
    <name type="common">Spruce budworm moth</name>
    <name type="synonym">Archips fumiferana</name>
    <dbReference type="NCBI Taxonomy" id="7141"/>
    <lineage>
        <taxon>Eukaryota</taxon>
        <taxon>Metazoa</taxon>
        <taxon>Ecdysozoa</taxon>
        <taxon>Arthropoda</taxon>
        <taxon>Hexapoda</taxon>
        <taxon>Insecta</taxon>
        <taxon>Pterygota</taxon>
        <taxon>Neoptera</taxon>
        <taxon>Endopterygota</taxon>
        <taxon>Lepidoptera</taxon>
        <taxon>Glossata</taxon>
        <taxon>Ditrysia</taxon>
        <taxon>Tortricoidea</taxon>
        <taxon>Tortricidae</taxon>
        <taxon>Tortricinae</taxon>
        <taxon>Choristoneura</taxon>
    </lineage>
</organism>